<sequence length="488" mass="55597">MAANKEGELSENEEKLVQKINENDGSFEEIQNLLKEKDVRVDCLDSTGMTPLQHAAFRGKKELCELLLAHGADVNSNYHDNSYTALMFATLSGSVEVTRLMLQAGANTHLVNSVNRTATQMAAFVGQHQCVSAINNFFPKSDLEYFTIPQGLEKEGKLPVQLVPSLLGLVNSVNLNPVKLSMYLRDHMELVHESYKVAKVLDLLVEKNMKARDTNDVMAVKLHYFATIIRLARTSHDDKNDNLEFWIKSLVRGRDGDGFPEKMERLIRQALKEFPYVESQLLQTLVRQISSVKIGDQPTALQTLIQGVNGQQFAMDDDTCTTCSEKDAIKKCSVCKYAQYCSQYCQKLHWSTHKKFCKKLAELHEKNEKLRIKMEEKQKAEEEKKKIEEDIKKTEEKMRKKLQEEKQKAEGEKTKIEEEIRKTEEELHKKMQDVKIAENCSENGVKLSDEVVKQNSDKTIPDKNSTQDGGKLNHSSEEEMKSSETQSS</sequence>
<gene>
    <name evidence="13" type="ORF">SNE40_010908</name>
</gene>
<comment type="caution">
    <text evidence="13">The sequence shown here is derived from an EMBL/GenBank/DDBJ whole genome shotgun (WGS) entry which is preliminary data.</text>
</comment>
<organism evidence="13 14">
    <name type="scientific">Patella caerulea</name>
    <name type="common">Rayed Mediterranean limpet</name>
    <dbReference type="NCBI Taxonomy" id="87958"/>
    <lineage>
        <taxon>Eukaryota</taxon>
        <taxon>Metazoa</taxon>
        <taxon>Spiralia</taxon>
        <taxon>Lophotrochozoa</taxon>
        <taxon>Mollusca</taxon>
        <taxon>Gastropoda</taxon>
        <taxon>Patellogastropoda</taxon>
        <taxon>Patelloidea</taxon>
        <taxon>Patellidae</taxon>
        <taxon>Patella</taxon>
    </lineage>
</organism>
<feature type="region of interest" description="Disordered" evidence="11">
    <location>
        <begin position="438"/>
        <end position="488"/>
    </location>
</feature>
<evidence type="ECO:0000256" key="11">
    <source>
        <dbReference type="SAM" id="MobiDB-lite"/>
    </source>
</evidence>
<dbReference type="InterPro" id="IPR052452">
    <property type="entry name" value="Ankyrin-MYND_dom_contain_2"/>
</dbReference>
<evidence type="ECO:0000256" key="5">
    <source>
        <dbReference type="ARBA" id="ARBA00022833"/>
    </source>
</evidence>
<evidence type="ECO:0000256" key="8">
    <source>
        <dbReference type="ARBA" id="ARBA00023273"/>
    </source>
</evidence>
<keyword evidence="8" id="KW-0966">Cell projection</keyword>
<dbReference type="SMART" id="SM00248">
    <property type="entry name" value="ANK"/>
    <property type="match status" value="2"/>
</dbReference>
<feature type="repeat" description="ANK" evidence="9">
    <location>
        <begin position="47"/>
        <end position="79"/>
    </location>
</feature>
<name>A0AAN8JSX9_PATCE</name>
<evidence type="ECO:0000256" key="7">
    <source>
        <dbReference type="ARBA" id="ARBA00023069"/>
    </source>
</evidence>
<evidence type="ECO:0000256" key="4">
    <source>
        <dbReference type="ARBA" id="ARBA00022771"/>
    </source>
</evidence>
<dbReference type="PANTHER" id="PTHR24150">
    <property type="entry name" value="ANKYRIN REPEAT AND MYND DOMAIN-CONTAINING PROTEIN 2"/>
    <property type="match status" value="1"/>
</dbReference>
<evidence type="ECO:0000259" key="12">
    <source>
        <dbReference type="PROSITE" id="PS50865"/>
    </source>
</evidence>
<dbReference type="AlphaFoldDB" id="A0AAN8JSX9"/>
<keyword evidence="2" id="KW-0479">Metal-binding</keyword>
<dbReference type="Gene3D" id="1.25.40.20">
    <property type="entry name" value="Ankyrin repeat-containing domain"/>
    <property type="match status" value="1"/>
</dbReference>
<keyword evidence="7" id="KW-0969">Cilium</keyword>
<feature type="repeat" description="ANK" evidence="9">
    <location>
        <begin position="81"/>
        <end position="113"/>
    </location>
</feature>
<dbReference type="PROSITE" id="PS50297">
    <property type="entry name" value="ANK_REP_REGION"/>
    <property type="match status" value="2"/>
</dbReference>
<dbReference type="InterPro" id="IPR002893">
    <property type="entry name" value="Znf_MYND"/>
</dbReference>
<feature type="domain" description="MYND-type" evidence="12">
    <location>
        <begin position="320"/>
        <end position="357"/>
    </location>
</feature>
<dbReference type="InterPro" id="IPR036770">
    <property type="entry name" value="Ankyrin_rpt-contain_sf"/>
</dbReference>
<protein>
    <recommendedName>
        <fullName evidence="12">MYND-type domain-containing protein</fullName>
    </recommendedName>
</protein>
<keyword evidence="6 9" id="KW-0040">ANK repeat</keyword>
<dbReference type="Proteomes" id="UP001347796">
    <property type="component" value="Unassembled WGS sequence"/>
</dbReference>
<dbReference type="InterPro" id="IPR002110">
    <property type="entry name" value="Ankyrin_rpt"/>
</dbReference>
<proteinExistence type="predicted"/>
<feature type="compositionally biased region" description="Basic and acidic residues" evidence="11">
    <location>
        <begin position="447"/>
        <end position="461"/>
    </location>
</feature>
<dbReference type="EMBL" id="JAZGQO010000007">
    <property type="protein sequence ID" value="KAK6183421.1"/>
    <property type="molecule type" value="Genomic_DNA"/>
</dbReference>
<accession>A0AAN8JSX9</accession>
<dbReference type="FunFam" id="1.25.40.20:FF:000182">
    <property type="entry name" value="Ankyrin repeat and MYND domain containing 2a"/>
    <property type="match status" value="1"/>
</dbReference>
<keyword evidence="5" id="KW-0862">Zinc</keyword>
<dbReference type="PROSITE" id="PS01360">
    <property type="entry name" value="ZF_MYND_1"/>
    <property type="match status" value="1"/>
</dbReference>
<evidence type="ECO:0000313" key="13">
    <source>
        <dbReference type="EMBL" id="KAK6183421.1"/>
    </source>
</evidence>
<dbReference type="PROSITE" id="PS50865">
    <property type="entry name" value="ZF_MYND_2"/>
    <property type="match status" value="1"/>
</dbReference>
<evidence type="ECO:0000256" key="9">
    <source>
        <dbReference type="PROSITE-ProRule" id="PRU00023"/>
    </source>
</evidence>
<dbReference type="SUPFAM" id="SSF48403">
    <property type="entry name" value="Ankyrin repeat"/>
    <property type="match status" value="1"/>
</dbReference>
<dbReference type="PANTHER" id="PTHR24150:SF8">
    <property type="entry name" value="ANKYRIN REPEAT AND MYND DOMAIN-CONTAINING PROTEIN 2"/>
    <property type="match status" value="1"/>
</dbReference>
<evidence type="ECO:0000256" key="3">
    <source>
        <dbReference type="ARBA" id="ARBA00022737"/>
    </source>
</evidence>
<dbReference type="PROSITE" id="PS50088">
    <property type="entry name" value="ANK_REPEAT"/>
    <property type="match status" value="2"/>
</dbReference>
<dbReference type="GO" id="GO:0008270">
    <property type="term" value="F:zinc ion binding"/>
    <property type="evidence" value="ECO:0007669"/>
    <property type="project" value="UniProtKB-KW"/>
</dbReference>
<comment type="subcellular location">
    <subcellularLocation>
        <location evidence="1">Cell projection</location>
        <location evidence="1">Cilium</location>
    </subcellularLocation>
</comment>
<evidence type="ECO:0000256" key="1">
    <source>
        <dbReference type="ARBA" id="ARBA00004138"/>
    </source>
</evidence>
<dbReference type="Pfam" id="PF12796">
    <property type="entry name" value="Ank_2"/>
    <property type="match status" value="1"/>
</dbReference>
<keyword evidence="14" id="KW-1185">Reference proteome</keyword>
<reference evidence="13 14" key="1">
    <citation type="submission" date="2024-01" db="EMBL/GenBank/DDBJ databases">
        <title>The genome of the rayed Mediterranean limpet Patella caerulea (Linnaeus, 1758).</title>
        <authorList>
            <person name="Anh-Thu Weber A."/>
            <person name="Halstead-Nussloch G."/>
        </authorList>
    </citation>
    <scope>NUCLEOTIDE SEQUENCE [LARGE SCALE GENOMIC DNA]</scope>
    <source>
        <strain evidence="13">AATW-2023a</strain>
        <tissue evidence="13">Whole specimen</tissue>
    </source>
</reference>
<keyword evidence="4 10" id="KW-0863">Zinc-finger</keyword>
<evidence type="ECO:0000256" key="2">
    <source>
        <dbReference type="ARBA" id="ARBA00022723"/>
    </source>
</evidence>
<feature type="region of interest" description="Disordered" evidence="11">
    <location>
        <begin position="400"/>
        <end position="421"/>
    </location>
</feature>
<dbReference type="Gene3D" id="6.10.140.2220">
    <property type="match status" value="1"/>
</dbReference>
<evidence type="ECO:0000313" key="14">
    <source>
        <dbReference type="Proteomes" id="UP001347796"/>
    </source>
</evidence>
<dbReference type="Pfam" id="PF01753">
    <property type="entry name" value="zf-MYND"/>
    <property type="match status" value="1"/>
</dbReference>
<evidence type="ECO:0000256" key="10">
    <source>
        <dbReference type="PROSITE-ProRule" id="PRU00134"/>
    </source>
</evidence>
<evidence type="ECO:0000256" key="6">
    <source>
        <dbReference type="ARBA" id="ARBA00023043"/>
    </source>
</evidence>
<dbReference type="SUPFAM" id="SSF144232">
    <property type="entry name" value="HIT/MYND zinc finger-like"/>
    <property type="match status" value="1"/>
</dbReference>
<dbReference type="GO" id="GO:0005929">
    <property type="term" value="C:cilium"/>
    <property type="evidence" value="ECO:0007669"/>
    <property type="project" value="UniProtKB-SubCell"/>
</dbReference>
<keyword evidence="3" id="KW-0677">Repeat</keyword>